<evidence type="ECO:0000313" key="3">
    <source>
        <dbReference type="EMBL" id="KAK7454682.1"/>
    </source>
</evidence>
<dbReference type="AlphaFoldDB" id="A0ABD0J2G9"/>
<keyword evidence="2" id="KW-0472">Membrane</keyword>
<keyword evidence="2" id="KW-0812">Transmembrane</keyword>
<evidence type="ECO:0008006" key="5">
    <source>
        <dbReference type="Google" id="ProtNLM"/>
    </source>
</evidence>
<keyword evidence="2" id="KW-1133">Transmembrane helix</keyword>
<feature type="region of interest" description="Disordered" evidence="1">
    <location>
        <begin position="72"/>
        <end position="95"/>
    </location>
</feature>
<evidence type="ECO:0000256" key="2">
    <source>
        <dbReference type="SAM" id="Phobius"/>
    </source>
</evidence>
<reference evidence="3 4" key="1">
    <citation type="journal article" date="2023" name="Sci. Data">
        <title>Genome assembly of the Korean intertidal mud-creeper Batillaria attramentaria.</title>
        <authorList>
            <person name="Patra A.K."/>
            <person name="Ho P.T."/>
            <person name="Jun S."/>
            <person name="Lee S.J."/>
            <person name="Kim Y."/>
            <person name="Won Y.J."/>
        </authorList>
    </citation>
    <scope>NUCLEOTIDE SEQUENCE [LARGE SCALE GENOMIC DNA]</scope>
    <source>
        <strain evidence="3">Wonlab-2016</strain>
    </source>
</reference>
<feature type="compositionally biased region" description="Basic and acidic residues" evidence="1">
    <location>
        <begin position="74"/>
        <end position="86"/>
    </location>
</feature>
<accession>A0ABD0J2G9</accession>
<protein>
    <recommendedName>
        <fullName evidence="5">Secreted protein</fullName>
    </recommendedName>
</protein>
<evidence type="ECO:0000313" key="4">
    <source>
        <dbReference type="Proteomes" id="UP001519460"/>
    </source>
</evidence>
<organism evidence="3 4">
    <name type="scientific">Batillaria attramentaria</name>
    <dbReference type="NCBI Taxonomy" id="370345"/>
    <lineage>
        <taxon>Eukaryota</taxon>
        <taxon>Metazoa</taxon>
        <taxon>Spiralia</taxon>
        <taxon>Lophotrochozoa</taxon>
        <taxon>Mollusca</taxon>
        <taxon>Gastropoda</taxon>
        <taxon>Caenogastropoda</taxon>
        <taxon>Sorbeoconcha</taxon>
        <taxon>Cerithioidea</taxon>
        <taxon>Batillariidae</taxon>
        <taxon>Batillaria</taxon>
    </lineage>
</organism>
<gene>
    <name evidence="3" type="ORF">BaRGS_00039565</name>
</gene>
<comment type="caution">
    <text evidence="3">The sequence shown here is derived from an EMBL/GenBank/DDBJ whole genome shotgun (WGS) entry which is preliminary data.</text>
</comment>
<proteinExistence type="predicted"/>
<dbReference type="EMBL" id="JACVVK020000701">
    <property type="protein sequence ID" value="KAK7454682.1"/>
    <property type="molecule type" value="Genomic_DNA"/>
</dbReference>
<evidence type="ECO:0000256" key="1">
    <source>
        <dbReference type="SAM" id="MobiDB-lite"/>
    </source>
</evidence>
<keyword evidence="4" id="KW-1185">Reference proteome</keyword>
<name>A0ABD0J2G9_9CAEN</name>
<feature type="transmembrane region" description="Helical" evidence="2">
    <location>
        <begin position="20"/>
        <end position="39"/>
    </location>
</feature>
<dbReference type="Proteomes" id="UP001519460">
    <property type="component" value="Unassembled WGS sequence"/>
</dbReference>
<sequence>MVKLLVRASSLVVSVPTLPVSMVKLLVSASSLLVSWFILSVRVSFKLFSISCKSCLLGTNWDTAKVHSAGPAAREARGSSSHDDLHSALPKKLVC</sequence>